<accession>A0A813F9C0</accession>
<dbReference type="EMBL" id="CAJNNV010024930">
    <property type="protein sequence ID" value="CAE8611135.1"/>
    <property type="molecule type" value="Genomic_DNA"/>
</dbReference>
<name>A0A813F9C0_POLGL</name>
<keyword evidence="3" id="KW-1185">Reference proteome</keyword>
<evidence type="ECO:0000256" key="1">
    <source>
        <dbReference type="SAM" id="MobiDB-lite"/>
    </source>
</evidence>
<evidence type="ECO:0000313" key="2">
    <source>
        <dbReference type="EMBL" id="CAE8611135.1"/>
    </source>
</evidence>
<feature type="region of interest" description="Disordered" evidence="1">
    <location>
        <begin position="58"/>
        <end position="85"/>
    </location>
</feature>
<evidence type="ECO:0000313" key="3">
    <source>
        <dbReference type="Proteomes" id="UP000654075"/>
    </source>
</evidence>
<sequence length="274" mass="28830">MSQPRKAPASRRAPYATRDQPWTASTATAYGSALKSESIGVEHKKDLDTCFNYVRWGGLAPGRRPLPEPSEEGSRSFVSTEASQVTPILKREAREKPPADAVREIGHAALDKSARFGGVEVLGLHGGVGYGSGLYPQASRGQVSGRHQTWAFERMPSLLPQPLLRGVRSCGVAPPTSAAQWPHAAASRLSLQSAASSGDLSAVPSPGFRIPTSKPAHLVSGEEAHEALRSLVRSSSVPGLPRSKGLHGMIGMGWDNSATAGGAYRGSGGEFIGF</sequence>
<feature type="region of interest" description="Disordered" evidence="1">
    <location>
        <begin position="1"/>
        <end position="21"/>
    </location>
</feature>
<dbReference type="Proteomes" id="UP000654075">
    <property type="component" value="Unassembled WGS sequence"/>
</dbReference>
<dbReference type="AlphaFoldDB" id="A0A813F9C0"/>
<feature type="compositionally biased region" description="Polar residues" evidence="1">
    <location>
        <begin position="76"/>
        <end position="85"/>
    </location>
</feature>
<comment type="caution">
    <text evidence="2">The sequence shown here is derived from an EMBL/GenBank/DDBJ whole genome shotgun (WGS) entry which is preliminary data.</text>
</comment>
<organism evidence="2 3">
    <name type="scientific">Polarella glacialis</name>
    <name type="common">Dinoflagellate</name>
    <dbReference type="NCBI Taxonomy" id="89957"/>
    <lineage>
        <taxon>Eukaryota</taxon>
        <taxon>Sar</taxon>
        <taxon>Alveolata</taxon>
        <taxon>Dinophyceae</taxon>
        <taxon>Suessiales</taxon>
        <taxon>Suessiaceae</taxon>
        <taxon>Polarella</taxon>
    </lineage>
</organism>
<reference evidence="2" key="1">
    <citation type="submission" date="2021-02" db="EMBL/GenBank/DDBJ databases">
        <authorList>
            <person name="Dougan E. K."/>
            <person name="Rhodes N."/>
            <person name="Thang M."/>
            <person name="Chan C."/>
        </authorList>
    </citation>
    <scope>NUCLEOTIDE SEQUENCE</scope>
</reference>
<gene>
    <name evidence="2" type="ORF">PGLA1383_LOCUS28946</name>
</gene>
<protein>
    <submittedName>
        <fullName evidence="2">Uncharacterized protein</fullName>
    </submittedName>
</protein>
<proteinExistence type="predicted"/>